<keyword evidence="19" id="KW-0175">Coiled coil</keyword>
<evidence type="ECO:0000256" key="8">
    <source>
        <dbReference type="ARBA" id="ARBA00022553"/>
    </source>
</evidence>
<evidence type="ECO:0000256" key="20">
    <source>
        <dbReference type="SAM" id="Phobius"/>
    </source>
</evidence>
<keyword evidence="12 22" id="KW-0418">Kinase</keyword>
<protein>
    <recommendedName>
        <fullName evidence="5">Oxygen sensor histidine kinase NreB</fullName>
        <ecNumber evidence="4">2.7.13.3</ecNumber>
    </recommendedName>
    <alternativeName>
        <fullName evidence="18">Nitrogen regulation protein B</fullName>
    </alternativeName>
</protein>
<keyword evidence="20" id="KW-0812">Transmembrane</keyword>
<reference evidence="22 23" key="2">
    <citation type="submission" date="2018-12" db="EMBL/GenBank/DDBJ databases">
        <title>Simiduia agarivorans gen. nov., sp. nov., a marine, agarolytic bacterium isolated from shallow coastal water from Keelung, Taiwan.</title>
        <authorList>
            <person name="Shieh W.Y."/>
        </authorList>
    </citation>
    <scope>NUCLEOTIDE SEQUENCE [LARGE SCALE GENOMIC DNA]</scope>
    <source>
        <strain evidence="22 23">GTF-13</strain>
    </source>
</reference>
<evidence type="ECO:0000313" key="23">
    <source>
        <dbReference type="Proteomes" id="UP000280792"/>
    </source>
</evidence>
<comment type="cofactor">
    <cofactor evidence="2">
        <name>[4Fe-4S] cluster</name>
        <dbReference type="ChEBI" id="CHEBI:49883"/>
    </cofactor>
</comment>
<comment type="subcellular location">
    <subcellularLocation>
        <location evidence="3">Cytoplasm</location>
    </subcellularLocation>
</comment>
<dbReference type="SMART" id="SM00387">
    <property type="entry name" value="HATPase_c"/>
    <property type="match status" value="1"/>
</dbReference>
<evidence type="ECO:0000256" key="9">
    <source>
        <dbReference type="ARBA" id="ARBA00022679"/>
    </source>
</evidence>
<dbReference type="GO" id="GO:0016020">
    <property type="term" value="C:membrane"/>
    <property type="evidence" value="ECO:0007669"/>
    <property type="project" value="InterPro"/>
</dbReference>
<dbReference type="Pfam" id="PF07730">
    <property type="entry name" value="HisKA_3"/>
    <property type="match status" value="1"/>
</dbReference>
<dbReference type="PANTHER" id="PTHR24421:SF10">
    <property type="entry name" value="NITRATE_NITRITE SENSOR PROTEIN NARQ"/>
    <property type="match status" value="1"/>
</dbReference>
<dbReference type="Gene3D" id="1.20.5.1930">
    <property type="match status" value="1"/>
</dbReference>
<dbReference type="EMBL" id="QWEZ01000002">
    <property type="protein sequence ID" value="RRJ83322.1"/>
    <property type="molecule type" value="Genomic_DNA"/>
</dbReference>
<evidence type="ECO:0000256" key="16">
    <source>
        <dbReference type="ARBA" id="ARBA00023014"/>
    </source>
</evidence>
<evidence type="ECO:0000313" key="22">
    <source>
        <dbReference type="EMBL" id="RRJ83322.1"/>
    </source>
</evidence>
<evidence type="ECO:0000256" key="1">
    <source>
        <dbReference type="ARBA" id="ARBA00000085"/>
    </source>
</evidence>
<keyword evidence="16" id="KW-0411">Iron-sulfur</keyword>
<dbReference type="InterPro" id="IPR011712">
    <property type="entry name" value="Sig_transdc_His_kin_sub3_dim/P"/>
</dbReference>
<evidence type="ECO:0000256" key="5">
    <source>
        <dbReference type="ARBA" id="ARBA00017322"/>
    </source>
</evidence>
<evidence type="ECO:0000256" key="3">
    <source>
        <dbReference type="ARBA" id="ARBA00004496"/>
    </source>
</evidence>
<reference evidence="22 23" key="1">
    <citation type="submission" date="2018-08" db="EMBL/GenBank/DDBJ databases">
        <authorList>
            <person name="Khan S.A."/>
        </authorList>
    </citation>
    <scope>NUCLEOTIDE SEQUENCE [LARGE SCALE GENOMIC DNA]</scope>
    <source>
        <strain evidence="22 23">GTF-13</strain>
    </source>
</reference>
<dbReference type="Gene3D" id="3.30.565.10">
    <property type="entry name" value="Histidine kinase-like ATPase, C-terminal domain"/>
    <property type="match status" value="1"/>
</dbReference>
<dbReference type="GO" id="GO:0000155">
    <property type="term" value="F:phosphorelay sensor kinase activity"/>
    <property type="evidence" value="ECO:0007669"/>
    <property type="project" value="InterPro"/>
</dbReference>
<keyword evidence="8" id="KW-0597">Phosphoprotein</keyword>
<dbReference type="PANTHER" id="PTHR24421">
    <property type="entry name" value="NITRATE/NITRITE SENSOR PROTEIN NARX-RELATED"/>
    <property type="match status" value="1"/>
</dbReference>
<comment type="function">
    <text evidence="17">Member of the two-component regulatory system NreB/NreC involved in the control of dissimilatory nitrate/nitrite reduction in response to oxygen. NreB functions as a direct oxygen sensor histidine kinase which is autophosphorylated, in the absence of oxygen, probably at the conserved histidine residue, and transfers its phosphate group probably to a conserved aspartate residue of NreC. NreB/NreC activates the expression of the nitrate (narGHJI) and nitrite (nir) reductase operons, as well as the putative nitrate transporter gene narT.</text>
</comment>
<sequence length="491" mass="55013">MSQSMTEAAVTAVTPLSRRWYRLSLLSQFVMMGAVVLLVGMLLIGIWVGEQIEKGVVNNSAASTALFMRSFIEPVVQELGEQDSLNPASIEQLSELLNRAELSNRVVSFKIWKEGGLVTYSSRREVIGRRFPETENLRKAWAGVVTAEFDALEDEEDALERASGITLLEMYSPIRESRTGRIIAVAEFYETAETLRNDLFWSELTSWLVVGAVTLLMFGALYGIVLRGHRTILSQRRALERQVTDLSRVLKLNEELHQRVQRASQRTVEINERYLRRISADLHDGPAQLMSFALLRIDSLRRQLPAEIGASGQEDIDMLGSSLAEALEDVRAICAGLTLPELDTLSPRDLVKRVASAHERRTNTRVEVSFDGAPERLGLPFKIGVYRFIQETLSNAFRYAEGKEQRVHMCWKDELLEVEVSDRGPGFSPDMRPESGHGLGLPGLQERIESLGGDMRIYSRIDSGTRVVMRCDLSTREGGVHRESDSSGTGR</sequence>
<dbReference type="CDD" id="cd16917">
    <property type="entry name" value="HATPase_UhpB-NarQ-NarX-like"/>
    <property type="match status" value="1"/>
</dbReference>
<evidence type="ECO:0000256" key="6">
    <source>
        <dbReference type="ARBA" id="ARBA00022485"/>
    </source>
</evidence>
<evidence type="ECO:0000256" key="2">
    <source>
        <dbReference type="ARBA" id="ARBA00001966"/>
    </source>
</evidence>
<keyword evidence="14" id="KW-0408">Iron</keyword>
<dbReference type="Proteomes" id="UP000280792">
    <property type="component" value="Unassembled WGS sequence"/>
</dbReference>
<dbReference type="InterPro" id="IPR004358">
    <property type="entry name" value="Sig_transdc_His_kin-like_C"/>
</dbReference>
<dbReference type="RefSeq" id="WP_125017905.1">
    <property type="nucleotide sequence ID" value="NZ_QWEZ01000002.1"/>
</dbReference>
<dbReference type="PROSITE" id="PS50109">
    <property type="entry name" value="HIS_KIN"/>
    <property type="match status" value="1"/>
</dbReference>
<feature type="transmembrane region" description="Helical" evidence="20">
    <location>
        <begin position="204"/>
        <end position="226"/>
    </location>
</feature>
<keyword evidence="15" id="KW-0902">Two-component regulatory system</keyword>
<dbReference type="GO" id="GO:0046983">
    <property type="term" value="F:protein dimerization activity"/>
    <property type="evidence" value="ECO:0007669"/>
    <property type="project" value="InterPro"/>
</dbReference>
<dbReference type="SUPFAM" id="SSF55874">
    <property type="entry name" value="ATPase domain of HSP90 chaperone/DNA topoisomerase II/histidine kinase"/>
    <property type="match status" value="1"/>
</dbReference>
<keyword evidence="11" id="KW-0547">Nucleotide-binding</keyword>
<gene>
    <name evidence="22" type="ORF">D0544_15990</name>
</gene>
<keyword evidence="9" id="KW-0808">Transferase</keyword>
<keyword evidence="7" id="KW-0963">Cytoplasm</keyword>
<evidence type="ECO:0000256" key="13">
    <source>
        <dbReference type="ARBA" id="ARBA00022840"/>
    </source>
</evidence>
<dbReference type="PRINTS" id="PR00344">
    <property type="entry name" value="BCTRLSENSOR"/>
</dbReference>
<keyword evidence="10" id="KW-0479">Metal-binding</keyword>
<dbReference type="InterPro" id="IPR003594">
    <property type="entry name" value="HATPase_dom"/>
</dbReference>
<dbReference type="InterPro" id="IPR005467">
    <property type="entry name" value="His_kinase_dom"/>
</dbReference>
<dbReference type="GO" id="GO:0005524">
    <property type="term" value="F:ATP binding"/>
    <property type="evidence" value="ECO:0007669"/>
    <property type="project" value="UniProtKB-KW"/>
</dbReference>
<accession>A0A3P3VKR1</accession>
<organism evidence="22 23">
    <name type="scientific">Aestuariirhabdus litorea</name>
    <dbReference type="NCBI Taxonomy" id="2528527"/>
    <lineage>
        <taxon>Bacteria</taxon>
        <taxon>Pseudomonadati</taxon>
        <taxon>Pseudomonadota</taxon>
        <taxon>Gammaproteobacteria</taxon>
        <taxon>Oceanospirillales</taxon>
        <taxon>Aestuariirhabdaceae</taxon>
        <taxon>Aestuariirhabdus</taxon>
    </lineage>
</organism>
<proteinExistence type="predicted"/>
<evidence type="ECO:0000256" key="10">
    <source>
        <dbReference type="ARBA" id="ARBA00022723"/>
    </source>
</evidence>
<evidence type="ECO:0000256" key="7">
    <source>
        <dbReference type="ARBA" id="ARBA00022490"/>
    </source>
</evidence>
<dbReference type="Pfam" id="PF02518">
    <property type="entry name" value="HATPase_c"/>
    <property type="match status" value="1"/>
</dbReference>
<evidence type="ECO:0000256" key="17">
    <source>
        <dbReference type="ARBA" id="ARBA00024827"/>
    </source>
</evidence>
<keyword evidence="13" id="KW-0067">ATP-binding</keyword>
<keyword evidence="23" id="KW-1185">Reference proteome</keyword>
<feature type="coiled-coil region" evidence="19">
    <location>
        <begin position="246"/>
        <end position="273"/>
    </location>
</feature>
<feature type="transmembrane region" description="Helical" evidence="20">
    <location>
        <begin position="25"/>
        <end position="48"/>
    </location>
</feature>
<evidence type="ECO:0000256" key="4">
    <source>
        <dbReference type="ARBA" id="ARBA00012438"/>
    </source>
</evidence>
<comment type="catalytic activity">
    <reaction evidence="1">
        <text>ATP + protein L-histidine = ADP + protein N-phospho-L-histidine.</text>
        <dbReference type="EC" id="2.7.13.3"/>
    </reaction>
</comment>
<dbReference type="EC" id="2.7.13.3" evidence="4"/>
<evidence type="ECO:0000256" key="12">
    <source>
        <dbReference type="ARBA" id="ARBA00022777"/>
    </source>
</evidence>
<evidence type="ECO:0000256" key="11">
    <source>
        <dbReference type="ARBA" id="ARBA00022741"/>
    </source>
</evidence>
<comment type="caution">
    <text evidence="22">The sequence shown here is derived from an EMBL/GenBank/DDBJ whole genome shotgun (WGS) entry which is preliminary data.</text>
</comment>
<dbReference type="AlphaFoldDB" id="A0A3P3VKR1"/>
<dbReference type="GO" id="GO:0005737">
    <property type="term" value="C:cytoplasm"/>
    <property type="evidence" value="ECO:0007669"/>
    <property type="project" value="UniProtKB-SubCell"/>
</dbReference>
<dbReference type="InterPro" id="IPR036890">
    <property type="entry name" value="HATPase_C_sf"/>
</dbReference>
<evidence type="ECO:0000256" key="14">
    <source>
        <dbReference type="ARBA" id="ARBA00023004"/>
    </source>
</evidence>
<dbReference type="GO" id="GO:0046872">
    <property type="term" value="F:metal ion binding"/>
    <property type="evidence" value="ECO:0007669"/>
    <property type="project" value="UniProtKB-KW"/>
</dbReference>
<keyword evidence="20" id="KW-0472">Membrane</keyword>
<dbReference type="GO" id="GO:0051539">
    <property type="term" value="F:4 iron, 4 sulfur cluster binding"/>
    <property type="evidence" value="ECO:0007669"/>
    <property type="project" value="UniProtKB-KW"/>
</dbReference>
<evidence type="ECO:0000259" key="21">
    <source>
        <dbReference type="PROSITE" id="PS50109"/>
    </source>
</evidence>
<dbReference type="InterPro" id="IPR050482">
    <property type="entry name" value="Sensor_HK_TwoCompSys"/>
</dbReference>
<evidence type="ECO:0000256" key="18">
    <source>
        <dbReference type="ARBA" id="ARBA00030800"/>
    </source>
</evidence>
<evidence type="ECO:0000256" key="19">
    <source>
        <dbReference type="SAM" id="Coils"/>
    </source>
</evidence>
<keyword evidence="6" id="KW-0004">4Fe-4S</keyword>
<evidence type="ECO:0000256" key="15">
    <source>
        <dbReference type="ARBA" id="ARBA00023012"/>
    </source>
</evidence>
<name>A0A3P3VKR1_9GAMM</name>
<feature type="domain" description="Histidine kinase" evidence="21">
    <location>
        <begin position="385"/>
        <end position="475"/>
    </location>
</feature>
<keyword evidence="20" id="KW-1133">Transmembrane helix</keyword>